<keyword evidence="2" id="KW-1185">Reference proteome</keyword>
<dbReference type="Proteomes" id="UP000002945">
    <property type="component" value="Unassembled WGS sequence"/>
</dbReference>
<dbReference type="RefSeq" id="WP_007095299.1">
    <property type="nucleotide sequence ID" value="NZ_CP142125.1"/>
</dbReference>
<organism evidence="1 2">
    <name type="scientific">Kordia algicida OT-1</name>
    <dbReference type="NCBI Taxonomy" id="391587"/>
    <lineage>
        <taxon>Bacteria</taxon>
        <taxon>Pseudomonadati</taxon>
        <taxon>Bacteroidota</taxon>
        <taxon>Flavobacteriia</taxon>
        <taxon>Flavobacteriales</taxon>
        <taxon>Flavobacteriaceae</taxon>
        <taxon>Kordia</taxon>
    </lineage>
</organism>
<sequence length="74" mass="8438">MKYALEKTTNTHILEAENIKVRYSVGSTQVLQIEGEGIVSHGEHGIIKTESKYVIKYVQQEFNPVTRIIENAFD</sequence>
<dbReference type="eggNOG" id="ENOG502ZD3V">
    <property type="taxonomic scope" value="Bacteria"/>
</dbReference>
<protein>
    <submittedName>
        <fullName evidence="1">Uncharacterized protein</fullName>
    </submittedName>
</protein>
<dbReference type="STRING" id="391587.KAOT1_13752"/>
<evidence type="ECO:0000313" key="1">
    <source>
        <dbReference type="EMBL" id="EDP98286.1"/>
    </source>
</evidence>
<dbReference type="AlphaFoldDB" id="A9DKA5"/>
<accession>A9DKA5</accession>
<name>A9DKA5_9FLAO</name>
<dbReference type="EMBL" id="ABIB01000001">
    <property type="protein sequence ID" value="EDP98286.1"/>
    <property type="molecule type" value="Genomic_DNA"/>
</dbReference>
<gene>
    <name evidence="1" type="ORF">KAOT1_13752</name>
</gene>
<dbReference type="HOGENOM" id="CLU_2683013_0_0_10"/>
<reference evidence="1 2" key="1">
    <citation type="journal article" date="2011" name="J. Bacteriol.">
        <title>Genome sequence of the algicidal bacterium Kordia algicida OT-1.</title>
        <authorList>
            <person name="Lee H.S."/>
            <person name="Kang S.G."/>
            <person name="Kwon K.K."/>
            <person name="Lee J.H."/>
            <person name="Kim S.J."/>
        </authorList>
    </citation>
    <scope>NUCLEOTIDE SEQUENCE [LARGE SCALE GENOMIC DNA]</scope>
    <source>
        <strain evidence="1 2">OT-1</strain>
    </source>
</reference>
<evidence type="ECO:0000313" key="2">
    <source>
        <dbReference type="Proteomes" id="UP000002945"/>
    </source>
</evidence>
<proteinExistence type="predicted"/>
<comment type="caution">
    <text evidence="1">The sequence shown here is derived from an EMBL/GenBank/DDBJ whole genome shotgun (WGS) entry which is preliminary data.</text>
</comment>
<dbReference type="OrthoDB" id="1366737at2"/>